<protein>
    <submittedName>
        <fullName evidence="2">Uncharacterized protein</fullName>
    </submittedName>
</protein>
<evidence type="ECO:0000256" key="1">
    <source>
        <dbReference type="SAM" id="MobiDB-lite"/>
    </source>
</evidence>
<feature type="compositionally biased region" description="Polar residues" evidence="1">
    <location>
        <begin position="28"/>
        <end position="42"/>
    </location>
</feature>
<gene>
    <name evidence="2" type="ORF">PM001_LOCUS30232</name>
</gene>
<comment type="caution">
    <text evidence="2">The sequence shown here is derived from an EMBL/GenBank/DDBJ whole genome shotgun (WGS) entry which is preliminary data.</text>
</comment>
<organism evidence="2 3">
    <name type="scientific">Peronospora matthiolae</name>
    <dbReference type="NCBI Taxonomy" id="2874970"/>
    <lineage>
        <taxon>Eukaryota</taxon>
        <taxon>Sar</taxon>
        <taxon>Stramenopiles</taxon>
        <taxon>Oomycota</taxon>
        <taxon>Peronosporomycetes</taxon>
        <taxon>Peronosporales</taxon>
        <taxon>Peronosporaceae</taxon>
        <taxon>Peronospora</taxon>
    </lineage>
</organism>
<dbReference type="AlphaFoldDB" id="A0AAV1VFW9"/>
<dbReference type="Proteomes" id="UP001162060">
    <property type="component" value="Unassembled WGS sequence"/>
</dbReference>
<name>A0AAV1VFW9_9STRA</name>
<dbReference type="EMBL" id="CAKLBY020000312">
    <property type="protein sequence ID" value="CAK7945082.1"/>
    <property type="molecule type" value="Genomic_DNA"/>
</dbReference>
<reference evidence="2" key="1">
    <citation type="submission" date="2024-01" db="EMBL/GenBank/DDBJ databases">
        <authorList>
            <person name="Webb A."/>
        </authorList>
    </citation>
    <scope>NUCLEOTIDE SEQUENCE</scope>
    <source>
        <strain evidence="2">Pm1</strain>
    </source>
</reference>
<feature type="region of interest" description="Disordered" evidence="1">
    <location>
        <begin position="1"/>
        <end position="42"/>
    </location>
</feature>
<evidence type="ECO:0000313" key="3">
    <source>
        <dbReference type="Proteomes" id="UP001162060"/>
    </source>
</evidence>
<evidence type="ECO:0000313" key="2">
    <source>
        <dbReference type="EMBL" id="CAK7945082.1"/>
    </source>
</evidence>
<accession>A0AAV1VFW9</accession>
<sequence length="69" mass="7683">MKRMSLGPTGAALLRDGIDSANSKRRSTTIPTSQKKNTAEPSQFQTYFMAAIDEFIRDREEQGASNLVF</sequence>
<proteinExistence type="predicted"/>